<comment type="subunit">
    <text evidence="2">UreD, UreF and UreG form a complex that acts as a GTP-hydrolysis-dependent molecular chaperone, activating the urease apoprotein by helping to assemble the nickel containing metallocenter of UreC. The UreE protein probably delivers the nickel.</text>
</comment>
<dbReference type="GO" id="GO:0016151">
    <property type="term" value="F:nickel cation binding"/>
    <property type="evidence" value="ECO:0007669"/>
    <property type="project" value="UniProtKB-UniRule"/>
</dbReference>
<dbReference type="GO" id="GO:0005737">
    <property type="term" value="C:cytoplasm"/>
    <property type="evidence" value="ECO:0007669"/>
    <property type="project" value="UniProtKB-SubCell"/>
</dbReference>
<dbReference type="Proteomes" id="UP000323410">
    <property type="component" value="Unassembled WGS sequence"/>
</dbReference>
<evidence type="ECO:0000313" key="3">
    <source>
        <dbReference type="EMBL" id="TYC99974.1"/>
    </source>
</evidence>
<evidence type="ECO:0000313" key="4">
    <source>
        <dbReference type="Proteomes" id="UP000323410"/>
    </source>
</evidence>
<keyword evidence="1 2" id="KW-0143">Chaperone</keyword>
<accession>A0A5D0XT01</accession>
<protein>
    <recommendedName>
        <fullName evidence="2">Urease accessory protein UreD</fullName>
    </recommendedName>
</protein>
<name>A0A5D0XT01_9MICC</name>
<dbReference type="InterPro" id="IPR002669">
    <property type="entry name" value="UreD"/>
</dbReference>
<proteinExistence type="inferred from homology"/>
<dbReference type="AlphaFoldDB" id="A0A5D0XT01"/>
<evidence type="ECO:0000256" key="1">
    <source>
        <dbReference type="ARBA" id="ARBA00023186"/>
    </source>
</evidence>
<sequence length="264" mass="27867">MRSHALLDIASSSTPQGVKRSYIERMRSQGALVLRPTKEVLPGWAARWNLTGSTPVKVRIVAGAAGPLGGDQLRLEVTVGAGAVLMLGAAAGTLVLPGVHGEQSRSDVSITVADGGTLIWNPGVQIAARDCHHTTLNTIGLAAGARLYAREEIALGRFGEEPGRFRQRMRVTREGKPLYDQELAIGPGAPGWNSAAVTGKRRSLGTIVLVDPQRAGRPTRQESVPDTAVMELSDEASLISSLAPDAIELGRRLDAAFSRSLAGQ</sequence>
<dbReference type="HAMAP" id="MF_01384">
    <property type="entry name" value="UreD"/>
    <property type="match status" value="1"/>
</dbReference>
<dbReference type="OrthoDB" id="8677206at2"/>
<dbReference type="EMBL" id="VSLD01000001">
    <property type="protein sequence ID" value="TYC99974.1"/>
    <property type="molecule type" value="Genomic_DNA"/>
</dbReference>
<keyword evidence="2" id="KW-0996">Nickel insertion</keyword>
<keyword evidence="2" id="KW-0963">Cytoplasm</keyword>
<comment type="caution">
    <text evidence="3">The sequence shown here is derived from an EMBL/GenBank/DDBJ whole genome shotgun (WGS) entry which is preliminary data.</text>
</comment>
<dbReference type="Pfam" id="PF01774">
    <property type="entry name" value="UreD"/>
    <property type="match status" value="1"/>
</dbReference>
<organism evidence="3 4">
    <name type="scientific">Arthrobacter echini</name>
    <dbReference type="NCBI Taxonomy" id="1529066"/>
    <lineage>
        <taxon>Bacteria</taxon>
        <taxon>Bacillati</taxon>
        <taxon>Actinomycetota</taxon>
        <taxon>Actinomycetes</taxon>
        <taxon>Micrococcales</taxon>
        <taxon>Micrococcaceae</taxon>
        <taxon>Arthrobacter</taxon>
    </lineage>
</organism>
<dbReference type="RefSeq" id="WP_148599294.1">
    <property type="nucleotide sequence ID" value="NZ_VSLD01000001.1"/>
</dbReference>
<evidence type="ECO:0000256" key="2">
    <source>
        <dbReference type="HAMAP-Rule" id="MF_01384"/>
    </source>
</evidence>
<comment type="function">
    <text evidence="2">Required for maturation of urease via the functional incorporation of the urease nickel metallocenter.</text>
</comment>
<gene>
    <name evidence="2" type="primary">ureD</name>
    <name evidence="3" type="ORF">FQ377_00425</name>
</gene>
<reference evidence="3 4" key="1">
    <citation type="submission" date="2019-08" db="EMBL/GenBank/DDBJ databases">
        <title>Genone of Arthrobacter echini P9.</title>
        <authorList>
            <person name="Bowman J.P."/>
        </authorList>
    </citation>
    <scope>NUCLEOTIDE SEQUENCE [LARGE SCALE GENOMIC DNA]</scope>
    <source>
        <strain evidence="3 4">P9</strain>
    </source>
</reference>
<comment type="similarity">
    <text evidence="2">Belongs to the UreD family.</text>
</comment>
<comment type="subcellular location">
    <subcellularLocation>
        <location evidence="2">Cytoplasm</location>
    </subcellularLocation>
</comment>
<keyword evidence="4" id="KW-1185">Reference proteome</keyword>